<organism evidence="2">
    <name type="scientific">Ixodes ricinus</name>
    <name type="common">Common tick</name>
    <name type="synonym">Acarus ricinus</name>
    <dbReference type="NCBI Taxonomy" id="34613"/>
    <lineage>
        <taxon>Eukaryota</taxon>
        <taxon>Metazoa</taxon>
        <taxon>Ecdysozoa</taxon>
        <taxon>Arthropoda</taxon>
        <taxon>Chelicerata</taxon>
        <taxon>Arachnida</taxon>
        <taxon>Acari</taxon>
        <taxon>Parasitiformes</taxon>
        <taxon>Ixodida</taxon>
        <taxon>Ixodoidea</taxon>
        <taxon>Ixodidae</taxon>
        <taxon>Ixodinae</taxon>
        <taxon>Ixodes</taxon>
    </lineage>
</organism>
<proteinExistence type="evidence at transcript level"/>
<accession>V5HBJ2</accession>
<dbReference type="AlphaFoldDB" id="V5HBJ2"/>
<evidence type="ECO:0000256" key="1">
    <source>
        <dbReference type="SAM" id="Phobius"/>
    </source>
</evidence>
<keyword evidence="1" id="KW-0472">Membrane</keyword>
<evidence type="ECO:0000313" key="2">
    <source>
        <dbReference type="EMBL" id="JAB70518.1"/>
    </source>
</evidence>
<keyword evidence="1" id="KW-1133">Transmembrane helix</keyword>
<feature type="transmembrane region" description="Helical" evidence="1">
    <location>
        <begin position="12"/>
        <end position="29"/>
    </location>
</feature>
<name>V5HBJ2_IXORI</name>
<sequence>MASINRPELRFAYRVFITVNILLAVYNMICFQLPRNDIKPCVLVIANLSQQDADSDPKVPPLQSVAATSLVKPQFQNRQPLQSKQSTARPVPTKNAASLPVSVTAVAGGGKFVIHGDFIAADESVPFNESVTLTTQATHEFLQQRSDTVQSLAGPRVSGRLLAGYRLRDRPQQDRVPAAVWRSLRSRQHDVAHCVRPRTSAGSLAERDGLLGLLERVVLLGRHDEGVRRVP</sequence>
<dbReference type="EMBL" id="GANP01013950">
    <property type="protein sequence ID" value="JAB70518.1"/>
    <property type="molecule type" value="mRNA"/>
</dbReference>
<keyword evidence="1" id="KW-0812">Transmembrane</keyword>
<reference evidence="2" key="1">
    <citation type="journal article" date="2015" name="Sci. Rep.">
        <title>Tissue- and time-dependent transcription in Ixodes ricinus salivary glands and midguts when blood feeding on the vertebrate host.</title>
        <authorList>
            <person name="Kotsyfakis M."/>
            <person name="Schwarz A."/>
            <person name="Erhart J."/>
            <person name="Ribeiro J.M."/>
        </authorList>
    </citation>
    <scope>NUCLEOTIDE SEQUENCE</scope>
    <source>
        <tissue evidence="2">Salivary gland and midgut</tissue>
    </source>
</reference>
<protein>
    <submittedName>
        <fullName evidence="2">Uncharacterized protein</fullName>
    </submittedName>
</protein>